<feature type="compositionally biased region" description="Basic and acidic residues" evidence="1">
    <location>
        <begin position="136"/>
        <end position="151"/>
    </location>
</feature>
<feature type="non-terminal residue" evidence="3">
    <location>
        <position position="427"/>
    </location>
</feature>
<feature type="domain" description="MADF" evidence="2">
    <location>
        <begin position="316"/>
        <end position="403"/>
    </location>
</feature>
<keyword evidence="4" id="KW-1185">Reference proteome</keyword>
<feature type="compositionally biased region" description="Polar residues" evidence="1">
    <location>
        <begin position="119"/>
        <end position="135"/>
    </location>
</feature>
<evidence type="ECO:0000313" key="4">
    <source>
        <dbReference type="Proteomes" id="UP000648187"/>
    </source>
</evidence>
<feature type="compositionally biased region" description="Low complexity" evidence="1">
    <location>
        <begin position="255"/>
        <end position="266"/>
    </location>
</feature>
<gene>
    <name evidence="3" type="ORF">HW555_010743</name>
</gene>
<accession>A0A835L196</accession>
<organism evidence="3 4">
    <name type="scientific">Spodoptera exigua</name>
    <name type="common">Beet armyworm</name>
    <name type="synonym">Noctua fulgens</name>
    <dbReference type="NCBI Taxonomy" id="7107"/>
    <lineage>
        <taxon>Eukaryota</taxon>
        <taxon>Metazoa</taxon>
        <taxon>Ecdysozoa</taxon>
        <taxon>Arthropoda</taxon>
        <taxon>Hexapoda</taxon>
        <taxon>Insecta</taxon>
        <taxon>Pterygota</taxon>
        <taxon>Neoptera</taxon>
        <taxon>Endopterygota</taxon>
        <taxon>Lepidoptera</taxon>
        <taxon>Glossata</taxon>
        <taxon>Ditrysia</taxon>
        <taxon>Noctuoidea</taxon>
        <taxon>Noctuidae</taxon>
        <taxon>Amphipyrinae</taxon>
        <taxon>Spodoptera</taxon>
    </lineage>
</organism>
<evidence type="ECO:0000256" key="1">
    <source>
        <dbReference type="SAM" id="MobiDB-lite"/>
    </source>
</evidence>
<feature type="domain" description="MADF" evidence="2">
    <location>
        <begin position="3"/>
        <end position="97"/>
    </location>
</feature>
<dbReference type="EMBL" id="JACKWZ010000279">
    <property type="protein sequence ID" value="KAF9410081.1"/>
    <property type="molecule type" value="Genomic_DNA"/>
</dbReference>
<dbReference type="InterPro" id="IPR006578">
    <property type="entry name" value="MADF-dom"/>
</dbReference>
<dbReference type="PROSITE" id="PS51029">
    <property type="entry name" value="MADF"/>
    <property type="match status" value="2"/>
</dbReference>
<dbReference type="SMART" id="SM00595">
    <property type="entry name" value="MADF"/>
    <property type="match status" value="2"/>
</dbReference>
<evidence type="ECO:0000259" key="2">
    <source>
        <dbReference type="PROSITE" id="PS51029"/>
    </source>
</evidence>
<reference evidence="3" key="1">
    <citation type="submission" date="2020-08" db="EMBL/GenBank/DDBJ databases">
        <title>Spodoptera exigua strain:BAW_Kor-Di-RS1 Genome sequencing and assembly.</title>
        <authorList>
            <person name="Kim J."/>
            <person name="Nam H.Y."/>
            <person name="Kwon M."/>
            <person name="Choi J.H."/>
            <person name="Cho S.R."/>
            <person name="Kim G.-H."/>
        </authorList>
    </citation>
    <scope>NUCLEOTIDE SEQUENCE</scope>
    <source>
        <strain evidence="3">BAW_Kor-Di-RS1</strain>
        <tissue evidence="3">Whole-body</tissue>
    </source>
</reference>
<comment type="caution">
    <text evidence="3">The sequence shown here is derived from an EMBL/GenBank/DDBJ whole genome shotgun (WGS) entry which is preliminary data.</text>
</comment>
<proteinExistence type="predicted"/>
<sequence>RRRLISLYKEFKCLWDPKDSNYTNRGVRDDAWRQIFREMGNKSIENLKKKMRSLAGGYRREKHREKQSRITGSGAQDTYKSKWFAYDDFDFMADKNEPGTTRDTLEHVESDTTEGELEVNTTVSENENSNITSDTQPERANHHTDQSREQNDQNAQSKAFQLLQQCAQPPQPETDSYIAFGQYISTELRKYDAVTLVNVKNAIYQVIFQADTGRYGDSNYGYYTNSYPGTPIAYTSSQSQSLQPQNYPAPIPQTSPSAHLASNSSQSQSMMASQTSGIIIDIDCLGMRNRYCKLTYESPVAKNLNLCVMDREQCLKLIQLYGEYRRLWIAQCPDYTNRGLREDAWRKISQEMNLPIAELKKKIDSLLGSYRREKIIKKAVVATAFRMCGLMVVSGKLYARAVSIRLQVKLSVDDHGGSALPRKAASD</sequence>
<feature type="compositionally biased region" description="Polar residues" evidence="1">
    <location>
        <begin position="234"/>
        <end position="246"/>
    </location>
</feature>
<name>A0A835L196_SPOEX</name>
<protein>
    <recommendedName>
        <fullName evidence="2">MADF domain-containing protein</fullName>
    </recommendedName>
</protein>
<dbReference type="AlphaFoldDB" id="A0A835L196"/>
<evidence type="ECO:0000313" key="3">
    <source>
        <dbReference type="EMBL" id="KAF9410081.1"/>
    </source>
</evidence>
<dbReference type="PANTHER" id="PTHR21505">
    <property type="entry name" value="MADF DOMAIN-CONTAINING PROTEIN-RELATED"/>
    <property type="match status" value="1"/>
</dbReference>
<feature type="region of interest" description="Disordered" evidence="1">
    <location>
        <begin position="234"/>
        <end position="266"/>
    </location>
</feature>
<dbReference type="Pfam" id="PF10545">
    <property type="entry name" value="MADF_DNA_bdg"/>
    <property type="match status" value="2"/>
</dbReference>
<dbReference type="Proteomes" id="UP000648187">
    <property type="component" value="Unassembled WGS sequence"/>
</dbReference>
<feature type="region of interest" description="Disordered" evidence="1">
    <location>
        <begin position="95"/>
        <end position="158"/>
    </location>
</feature>
<dbReference type="PANTHER" id="PTHR21505:SF12">
    <property type="entry name" value="MADF DOMAIN-CONTAINING PROTEIN-RELATED"/>
    <property type="match status" value="1"/>
</dbReference>